<dbReference type="GO" id="GO:0045893">
    <property type="term" value="P:positive regulation of DNA-templated transcription"/>
    <property type="evidence" value="ECO:0007669"/>
    <property type="project" value="InterPro"/>
</dbReference>
<feature type="region of interest" description="Disordered" evidence="6">
    <location>
        <begin position="1"/>
        <end position="20"/>
    </location>
</feature>
<keyword evidence="2 5" id="KW-0238">DNA-binding</keyword>
<sequence length="142" mass="15295">MLSFLAQQSNSASTSSTTTTGNGSFFDDDIFGQRGFITPGGGSLGSNAHQHHFPFSGFPVHPSPHDSLSFTGGFTSAAYNDSKRLLQSTPSSLTSSLSRDVPDKNIKVSLENKELWQKFNSIGTEMIITKSGRFAITVILFL</sequence>
<dbReference type="KEGG" id="hro:HELRODRAFT_183031"/>
<evidence type="ECO:0000256" key="1">
    <source>
        <dbReference type="ARBA" id="ARBA00023015"/>
    </source>
</evidence>
<dbReference type="PANTHER" id="PTHR11267">
    <property type="entry name" value="T-BOX PROTEIN-RELATED"/>
    <property type="match status" value="1"/>
</dbReference>
<dbReference type="Pfam" id="PF00907">
    <property type="entry name" value="T-box"/>
    <property type="match status" value="1"/>
</dbReference>
<dbReference type="InterPro" id="IPR001699">
    <property type="entry name" value="TF_T-box"/>
</dbReference>
<dbReference type="HOGENOM" id="CLU_1817898_0_0_1"/>
<evidence type="ECO:0000256" key="5">
    <source>
        <dbReference type="PROSITE-ProRule" id="PRU00201"/>
    </source>
</evidence>
<dbReference type="RefSeq" id="XP_009031996.1">
    <property type="nucleotide sequence ID" value="XM_009033748.1"/>
</dbReference>
<evidence type="ECO:0000256" key="2">
    <source>
        <dbReference type="ARBA" id="ARBA00023125"/>
    </source>
</evidence>
<proteinExistence type="predicted"/>
<keyword evidence="10" id="KW-1185">Reference proteome</keyword>
<dbReference type="Proteomes" id="UP000015101">
    <property type="component" value="Unassembled WGS sequence"/>
</dbReference>
<evidence type="ECO:0000313" key="10">
    <source>
        <dbReference type="Proteomes" id="UP000015101"/>
    </source>
</evidence>
<dbReference type="PANTHER" id="PTHR11267:SF181">
    <property type="entry name" value="OPTOMOTOR-BLIND PROTEIN"/>
    <property type="match status" value="1"/>
</dbReference>
<feature type="domain" description="T-box" evidence="7">
    <location>
        <begin position="110"/>
        <end position="142"/>
    </location>
</feature>
<dbReference type="AlphaFoldDB" id="T1FJ33"/>
<gene>
    <name evidence="9" type="primary">20208832</name>
    <name evidence="8" type="ORF">HELRODRAFT_183031</name>
</gene>
<dbReference type="GO" id="GO:0000978">
    <property type="term" value="F:RNA polymerase II cis-regulatory region sequence-specific DNA binding"/>
    <property type="evidence" value="ECO:0007669"/>
    <property type="project" value="InterPro"/>
</dbReference>
<comment type="caution">
    <text evidence="5">Lacks conserved residue(s) required for the propagation of feature annotation.</text>
</comment>
<evidence type="ECO:0000313" key="8">
    <source>
        <dbReference type="EMBL" id="ESN89913.1"/>
    </source>
</evidence>
<dbReference type="Gene3D" id="2.60.40.820">
    <property type="entry name" value="Transcription factor, T-box"/>
    <property type="match status" value="1"/>
</dbReference>
<evidence type="ECO:0000256" key="4">
    <source>
        <dbReference type="ARBA" id="ARBA00023242"/>
    </source>
</evidence>
<reference evidence="8 10" key="2">
    <citation type="journal article" date="2013" name="Nature">
        <title>Insights into bilaterian evolution from three spiralian genomes.</title>
        <authorList>
            <person name="Simakov O."/>
            <person name="Marletaz F."/>
            <person name="Cho S.J."/>
            <person name="Edsinger-Gonzales E."/>
            <person name="Havlak P."/>
            <person name="Hellsten U."/>
            <person name="Kuo D.H."/>
            <person name="Larsson T."/>
            <person name="Lv J."/>
            <person name="Arendt D."/>
            <person name="Savage R."/>
            <person name="Osoegawa K."/>
            <person name="de Jong P."/>
            <person name="Grimwood J."/>
            <person name="Chapman J.A."/>
            <person name="Shapiro H."/>
            <person name="Aerts A."/>
            <person name="Otillar R.P."/>
            <person name="Terry A.Y."/>
            <person name="Boore J.L."/>
            <person name="Grigoriev I.V."/>
            <person name="Lindberg D.R."/>
            <person name="Seaver E.C."/>
            <person name="Weisblat D.A."/>
            <person name="Putnam N.H."/>
            <person name="Rokhsar D.S."/>
        </authorList>
    </citation>
    <scope>NUCLEOTIDE SEQUENCE</scope>
</reference>
<dbReference type="GO" id="GO:0005634">
    <property type="term" value="C:nucleus"/>
    <property type="evidence" value="ECO:0007669"/>
    <property type="project" value="UniProtKB-SubCell"/>
</dbReference>
<dbReference type="CTD" id="20208832"/>
<evidence type="ECO:0000313" key="9">
    <source>
        <dbReference type="EnsemblMetazoa" id="HelroP183031"/>
    </source>
</evidence>
<protein>
    <recommendedName>
        <fullName evidence="7">T-box domain-containing protein</fullName>
    </recommendedName>
</protein>
<accession>T1FJ33</accession>
<dbReference type="EnsemblMetazoa" id="HelroT183031">
    <property type="protein sequence ID" value="HelroP183031"/>
    <property type="gene ID" value="HelroG183031"/>
</dbReference>
<dbReference type="STRING" id="6412.T1FJ33"/>
<name>T1FJ33_HELRO</name>
<dbReference type="GO" id="GO:0003700">
    <property type="term" value="F:DNA-binding transcription factor activity"/>
    <property type="evidence" value="ECO:0007669"/>
    <property type="project" value="InterPro"/>
</dbReference>
<organism evidence="9 10">
    <name type="scientific">Helobdella robusta</name>
    <name type="common">Californian leech</name>
    <dbReference type="NCBI Taxonomy" id="6412"/>
    <lineage>
        <taxon>Eukaryota</taxon>
        <taxon>Metazoa</taxon>
        <taxon>Spiralia</taxon>
        <taxon>Lophotrochozoa</taxon>
        <taxon>Annelida</taxon>
        <taxon>Clitellata</taxon>
        <taxon>Hirudinea</taxon>
        <taxon>Rhynchobdellida</taxon>
        <taxon>Glossiphoniidae</taxon>
        <taxon>Helobdella</taxon>
    </lineage>
</organism>
<dbReference type="SUPFAM" id="SSF49417">
    <property type="entry name" value="p53-like transcription factors"/>
    <property type="match status" value="1"/>
</dbReference>
<reference evidence="10" key="1">
    <citation type="submission" date="2012-12" db="EMBL/GenBank/DDBJ databases">
        <authorList>
            <person name="Hellsten U."/>
            <person name="Grimwood J."/>
            <person name="Chapman J.A."/>
            <person name="Shapiro H."/>
            <person name="Aerts A."/>
            <person name="Otillar R.P."/>
            <person name="Terry A.Y."/>
            <person name="Boore J.L."/>
            <person name="Simakov O."/>
            <person name="Marletaz F."/>
            <person name="Cho S.-J."/>
            <person name="Edsinger-Gonzales E."/>
            <person name="Havlak P."/>
            <person name="Kuo D.-H."/>
            <person name="Larsson T."/>
            <person name="Lv J."/>
            <person name="Arendt D."/>
            <person name="Savage R."/>
            <person name="Osoegawa K."/>
            <person name="de Jong P."/>
            <person name="Lindberg D.R."/>
            <person name="Seaver E.C."/>
            <person name="Weisblat D.A."/>
            <person name="Putnam N.H."/>
            <person name="Grigoriev I.V."/>
            <person name="Rokhsar D.S."/>
        </authorList>
    </citation>
    <scope>NUCLEOTIDE SEQUENCE</scope>
</reference>
<dbReference type="OrthoDB" id="7442607at2759"/>
<keyword evidence="4 5" id="KW-0539">Nucleus</keyword>
<keyword evidence="3" id="KW-0804">Transcription</keyword>
<comment type="subcellular location">
    <subcellularLocation>
        <location evidence="5">Nucleus</location>
    </subcellularLocation>
</comment>
<keyword evidence="1" id="KW-0805">Transcription regulation</keyword>
<evidence type="ECO:0000256" key="6">
    <source>
        <dbReference type="SAM" id="MobiDB-lite"/>
    </source>
</evidence>
<dbReference type="PROSITE" id="PS50252">
    <property type="entry name" value="TBOX_3"/>
    <property type="match status" value="1"/>
</dbReference>
<evidence type="ECO:0000259" key="7">
    <source>
        <dbReference type="PROSITE" id="PS50252"/>
    </source>
</evidence>
<dbReference type="InterPro" id="IPR046360">
    <property type="entry name" value="T-box_DNA-bd"/>
</dbReference>
<dbReference type="InterPro" id="IPR036960">
    <property type="entry name" value="T-box_sf"/>
</dbReference>
<dbReference type="GeneID" id="20208832"/>
<reference evidence="9" key="3">
    <citation type="submission" date="2015-06" db="UniProtKB">
        <authorList>
            <consortium name="EnsemblMetazoa"/>
        </authorList>
    </citation>
    <scope>IDENTIFICATION</scope>
</reference>
<dbReference type="InterPro" id="IPR008967">
    <property type="entry name" value="p53-like_TF_DNA-bd_sf"/>
</dbReference>
<dbReference type="InParanoid" id="T1FJ33"/>
<dbReference type="EMBL" id="AMQM01008539">
    <property type="status" value="NOT_ANNOTATED_CDS"/>
    <property type="molecule type" value="Genomic_DNA"/>
</dbReference>
<evidence type="ECO:0000256" key="3">
    <source>
        <dbReference type="ARBA" id="ARBA00023163"/>
    </source>
</evidence>
<dbReference type="EMBL" id="KB097792">
    <property type="protein sequence ID" value="ESN89913.1"/>
    <property type="molecule type" value="Genomic_DNA"/>
</dbReference>
<dbReference type="EMBL" id="AMQM01008538">
    <property type="status" value="NOT_ANNOTATED_CDS"/>
    <property type="molecule type" value="Genomic_DNA"/>
</dbReference>